<evidence type="ECO:0000313" key="9">
    <source>
        <dbReference type="Proteomes" id="UP001200430"/>
    </source>
</evidence>
<evidence type="ECO:0000259" key="7">
    <source>
        <dbReference type="PROSITE" id="PS51462"/>
    </source>
</evidence>
<dbReference type="Pfam" id="PF00293">
    <property type="entry name" value="NUDIX"/>
    <property type="match status" value="1"/>
</dbReference>
<accession>A0ABS9EQE1</accession>
<dbReference type="InterPro" id="IPR015797">
    <property type="entry name" value="NUDIX_hydrolase-like_dom_sf"/>
</dbReference>
<dbReference type="PROSITE" id="PS00893">
    <property type="entry name" value="NUDIX_BOX"/>
    <property type="match status" value="1"/>
</dbReference>
<keyword evidence="4 8" id="KW-0378">Hydrolase</keyword>
<dbReference type="SUPFAM" id="SSF55811">
    <property type="entry name" value="Nudix"/>
    <property type="match status" value="1"/>
</dbReference>
<dbReference type="Pfam" id="PF09297">
    <property type="entry name" value="Zn_ribbon_NUD"/>
    <property type="match status" value="1"/>
</dbReference>
<sequence>MKLKENSFVFRGEEVLIPEMDGIELPRGLDYISTGKVDGVGTWRELHVETDLKGWRAVPRKGLWELIGEISFAKANRLYAEMDWRKNSRFCGRCGTPMKDGEDNGRVCPKCGYRIYPIISPAVIVAVERGNRILLAHNSAFPSGRYSVLAGFVDLGESLEETLKREIREEVGIEISDISYFDSQSWPFPRSLMVAFQARWASGEIEVDGKEIDSAGWFAPEDLPEIPGSVSVSRRLINDFIRRNS</sequence>
<evidence type="ECO:0000256" key="5">
    <source>
        <dbReference type="ARBA" id="ARBA00022842"/>
    </source>
</evidence>
<evidence type="ECO:0000256" key="1">
    <source>
        <dbReference type="ARBA" id="ARBA00001946"/>
    </source>
</evidence>
<comment type="cofactor">
    <cofactor evidence="1">
        <name>Mg(2+)</name>
        <dbReference type="ChEBI" id="CHEBI:18420"/>
    </cofactor>
</comment>
<keyword evidence="6" id="KW-0520">NAD</keyword>
<dbReference type="InterPro" id="IPR020084">
    <property type="entry name" value="NUDIX_hydrolase_CS"/>
</dbReference>
<dbReference type="PANTHER" id="PTHR11383">
    <property type="entry name" value="NUCLEOSIDE DIPHOSPHATE-LINKED MOIETY X MOTIF 13"/>
    <property type="match status" value="1"/>
</dbReference>
<gene>
    <name evidence="8" type="primary">nudC</name>
    <name evidence="8" type="ORF">L2W38_11350</name>
</gene>
<dbReference type="Proteomes" id="UP001200430">
    <property type="component" value="Unassembled WGS sequence"/>
</dbReference>
<dbReference type="Gene3D" id="3.90.79.20">
    <property type="match status" value="1"/>
</dbReference>
<dbReference type="EMBL" id="JAKGUD010000015">
    <property type="protein sequence ID" value="MCF4143407.1"/>
    <property type="molecule type" value="Genomic_DNA"/>
</dbReference>
<reference evidence="8 9" key="1">
    <citation type="submission" date="2022-01" db="EMBL/GenBank/DDBJ databases">
        <title>Dethiosulfovibrio faecalis sp. nov., a novel proteolytic, non-sulfur-reducing bacterium isolated from a marine aquaculture solid waste bioreactor.</title>
        <authorList>
            <person name="Grabowski S."/>
            <person name="Apolinario E."/>
            <person name="Schneider N."/>
            <person name="Marshall C.W."/>
            <person name="Sowers K.R."/>
        </authorList>
    </citation>
    <scope>NUCLEOTIDE SEQUENCE [LARGE SCALE GENOMIC DNA]</scope>
    <source>
        <strain evidence="8 9">DSM 12537</strain>
    </source>
</reference>
<dbReference type="InterPro" id="IPR049734">
    <property type="entry name" value="NudC-like_C"/>
</dbReference>
<dbReference type="InterPro" id="IPR015376">
    <property type="entry name" value="Znr_NADH_PPase"/>
</dbReference>
<dbReference type="NCBIfam" id="NF001299">
    <property type="entry name" value="PRK00241.1"/>
    <property type="match status" value="1"/>
</dbReference>
<keyword evidence="5" id="KW-0460">Magnesium</keyword>
<evidence type="ECO:0000256" key="6">
    <source>
        <dbReference type="ARBA" id="ARBA00023027"/>
    </source>
</evidence>
<evidence type="ECO:0000313" key="8">
    <source>
        <dbReference type="EMBL" id="MCF4143407.1"/>
    </source>
</evidence>
<protein>
    <recommendedName>
        <fullName evidence="2">NAD(+) diphosphatase</fullName>
        <ecNumber evidence="2">3.6.1.22</ecNumber>
    </recommendedName>
</protein>
<evidence type="ECO:0000256" key="3">
    <source>
        <dbReference type="ARBA" id="ARBA00022723"/>
    </source>
</evidence>
<evidence type="ECO:0000256" key="4">
    <source>
        <dbReference type="ARBA" id="ARBA00022801"/>
    </source>
</evidence>
<comment type="caution">
    <text evidence="8">The sequence shown here is derived from an EMBL/GenBank/DDBJ whole genome shotgun (WGS) entry which is preliminary data.</text>
</comment>
<name>A0ABS9EQE1_9BACT</name>
<dbReference type="CDD" id="cd03429">
    <property type="entry name" value="NUDIX_NADH_pyrophosphatase_Nudt13"/>
    <property type="match status" value="1"/>
</dbReference>
<dbReference type="Gene3D" id="3.90.79.10">
    <property type="entry name" value="Nucleoside Triphosphate Pyrophosphohydrolase"/>
    <property type="match status" value="1"/>
</dbReference>
<dbReference type="InterPro" id="IPR000086">
    <property type="entry name" value="NUDIX_hydrolase_dom"/>
</dbReference>
<dbReference type="PROSITE" id="PS51462">
    <property type="entry name" value="NUDIX"/>
    <property type="match status" value="1"/>
</dbReference>
<keyword evidence="9" id="KW-1185">Reference proteome</keyword>
<dbReference type="PANTHER" id="PTHR11383:SF3">
    <property type="entry name" value="NAD(P)H PYROPHOSPHATASE NUDT13, MITOCHONDRIAL"/>
    <property type="match status" value="1"/>
</dbReference>
<keyword evidence="3" id="KW-0479">Metal-binding</keyword>
<proteinExistence type="predicted"/>
<dbReference type="GO" id="GO:0016787">
    <property type="term" value="F:hydrolase activity"/>
    <property type="evidence" value="ECO:0007669"/>
    <property type="project" value="UniProtKB-KW"/>
</dbReference>
<dbReference type="EC" id="3.6.1.22" evidence="2"/>
<evidence type="ECO:0000256" key="2">
    <source>
        <dbReference type="ARBA" id="ARBA00012381"/>
    </source>
</evidence>
<organism evidence="8 9">
    <name type="scientific">Dethiosulfovibrio marinus</name>
    <dbReference type="NCBI Taxonomy" id="133532"/>
    <lineage>
        <taxon>Bacteria</taxon>
        <taxon>Thermotogati</taxon>
        <taxon>Synergistota</taxon>
        <taxon>Synergistia</taxon>
        <taxon>Synergistales</taxon>
        <taxon>Dethiosulfovibrionaceae</taxon>
        <taxon>Dethiosulfovibrio</taxon>
    </lineage>
</organism>
<feature type="domain" description="Nudix hydrolase" evidence="7">
    <location>
        <begin position="117"/>
        <end position="245"/>
    </location>
</feature>